<gene>
    <name evidence="6" type="ORF">AHIS1636_01400</name>
</gene>
<proteinExistence type="inferred from homology"/>
<dbReference type="RefSeq" id="WP_264793881.1">
    <property type="nucleotide sequence ID" value="NZ_BRVS01000001.1"/>
</dbReference>
<dbReference type="Gene3D" id="3.40.190.10">
    <property type="entry name" value="Periplasmic binding protein-like II"/>
    <property type="match status" value="2"/>
</dbReference>
<evidence type="ECO:0000256" key="4">
    <source>
        <dbReference type="ARBA" id="ARBA00023163"/>
    </source>
</evidence>
<dbReference type="SUPFAM" id="SSF46785">
    <property type="entry name" value="Winged helix' DNA-binding domain"/>
    <property type="match status" value="1"/>
</dbReference>
<dbReference type="SUPFAM" id="SSF53850">
    <property type="entry name" value="Periplasmic binding protein-like II"/>
    <property type="match status" value="1"/>
</dbReference>
<keyword evidence="3" id="KW-0238">DNA-binding</keyword>
<dbReference type="InterPro" id="IPR036390">
    <property type="entry name" value="WH_DNA-bd_sf"/>
</dbReference>
<name>A0ABQ5MP25_9MICC</name>
<keyword evidence="4" id="KW-0804">Transcription</keyword>
<dbReference type="Pfam" id="PF03466">
    <property type="entry name" value="LysR_substrate"/>
    <property type="match status" value="1"/>
</dbReference>
<dbReference type="InterPro" id="IPR005119">
    <property type="entry name" value="LysR_subst-bd"/>
</dbReference>
<dbReference type="PANTHER" id="PTHR30346:SF0">
    <property type="entry name" value="HCA OPERON TRANSCRIPTIONAL ACTIVATOR HCAR"/>
    <property type="match status" value="1"/>
</dbReference>
<dbReference type="Pfam" id="PF00126">
    <property type="entry name" value="HTH_1"/>
    <property type="match status" value="1"/>
</dbReference>
<feature type="domain" description="HTH lysR-type" evidence="5">
    <location>
        <begin position="4"/>
        <end position="62"/>
    </location>
</feature>
<protein>
    <submittedName>
        <fullName evidence="6">Transcriptional regulator</fullName>
    </submittedName>
</protein>
<comment type="similarity">
    <text evidence="1">Belongs to the LysR transcriptional regulatory family.</text>
</comment>
<dbReference type="Gene3D" id="1.10.10.10">
    <property type="entry name" value="Winged helix-like DNA-binding domain superfamily/Winged helix DNA-binding domain"/>
    <property type="match status" value="1"/>
</dbReference>
<dbReference type="CDD" id="cd08412">
    <property type="entry name" value="PBP2_PAO1_like"/>
    <property type="match status" value="1"/>
</dbReference>
<dbReference type="PROSITE" id="PS50931">
    <property type="entry name" value="HTH_LYSR"/>
    <property type="match status" value="1"/>
</dbReference>
<evidence type="ECO:0000259" key="5">
    <source>
        <dbReference type="PROSITE" id="PS50931"/>
    </source>
</evidence>
<reference evidence="6 7" key="1">
    <citation type="journal article" date="2023" name="Int. J. Syst. Evol. Microbiol.">
        <title>Arthrobacter mangrovi sp. nov., an actinobacterium isolated from the rhizosphere of a mangrove.</title>
        <authorList>
            <person name="Hamada M."/>
            <person name="Saitou S."/>
            <person name="Enomoto N."/>
            <person name="Nanri K."/>
            <person name="Hidaka K."/>
            <person name="Miura T."/>
            <person name="Tamura T."/>
        </authorList>
    </citation>
    <scope>NUCLEOTIDE SEQUENCE [LARGE SCALE GENOMIC DNA]</scope>
    <source>
        <strain evidence="6 7">NBRC 112813</strain>
    </source>
</reference>
<dbReference type="PANTHER" id="PTHR30346">
    <property type="entry name" value="TRANSCRIPTIONAL DUAL REGULATOR HCAR-RELATED"/>
    <property type="match status" value="1"/>
</dbReference>
<organism evidence="6 7">
    <name type="scientific">Arthrobacter mangrovi</name>
    <dbReference type="NCBI Taxonomy" id="2966350"/>
    <lineage>
        <taxon>Bacteria</taxon>
        <taxon>Bacillati</taxon>
        <taxon>Actinomycetota</taxon>
        <taxon>Actinomycetes</taxon>
        <taxon>Micrococcales</taxon>
        <taxon>Micrococcaceae</taxon>
        <taxon>Arthrobacter</taxon>
    </lineage>
</organism>
<evidence type="ECO:0000256" key="3">
    <source>
        <dbReference type="ARBA" id="ARBA00023125"/>
    </source>
</evidence>
<dbReference type="InterPro" id="IPR000847">
    <property type="entry name" value="LysR_HTH_N"/>
</dbReference>
<evidence type="ECO:0000256" key="2">
    <source>
        <dbReference type="ARBA" id="ARBA00023015"/>
    </source>
</evidence>
<evidence type="ECO:0000313" key="6">
    <source>
        <dbReference type="EMBL" id="GLB65701.1"/>
    </source>
</evidence>
<keyword evidence="7" id="KW-1185">Reference proteome</keyword>
<dbReference type="EMBL" id="BRVS01000001">
    <property type="protein sequence ID" value="GLB65701.1"/>
    <property type="molecule type" value="Genomic_DNA"/>
</dbReference>
<keyword evidence="2" id="KW-0805">Transcription regulation</keyword>
<sequence>MARYTLRQLAYFTAVADAGSISAAAAKLHVSQTAVAAAVTELERIFRTQLTVRRKAHGVSLTPAGSYLNARAAELLRAAEELELSTASGGRELAGPLVIGCYQTVAPTILPVLIEGFSVNHPQVGLDFVEGAQDVIQERLLAGDMDLAIVYDMDLRPGVGSVLLYEVSAYVLLPASHRLADQPDVTLAELAEDPMILLDAPPSSHHTLSLFEQAGVRPDIRYRTRDFELTRSLVGRGVGYSVLVQRPSVDRSYEGRTVVAKPISPAVRPVAVKMIWPESIRLTDRAEAMVAFAANAAPNTQHSPPGTGGGS</sequence>
<evidence type="ECO:0000313" key="7">
    <source>
        <dbReference type="Proteomes" id="UP001209654"/>
    </source>
</evidence>
<dbReference type="InterPro" id="IPR036388">
    <property type="entry name" value="WH-like_DNA-bd_sf"/>
</dbReference>
<evidence type="ECO:0000256" key="1">
    <source>
        <dbReference type="ARBA" id="ARBA00009437"/>
    </source>
</evidence>
<accession>A0ABQ5MP25</accession>
<dbReference type="Proteomes" id="UP001209654">
    <property type="component" value="Unassembled WGS sequence"/>
</dbReference>
<comment type="caution">
    <text evidence="6">The sequence shown here is derived from an EMBL/GenBank/DDBJ whole genome shotgun (WGS) entry which is preliminary data.</text>
</comment>